<accession>A0A0D6P7A2</accession>
<keyword evidence="3 4" id="KW-0119">Carbohydrate metabolism</keyword>
<dbReference type="Pfam" id="PF01370">
    <property type="entry name" value="Epimerase"/>
    <property type="match status" value="1"/>
</dbReference>
<feature type="active site" description="Proton acceptor" evidence="4">
    <location>
        <position position="141"/>
    </location>
</feature>
<evidence type="ECO:0000256" key="2">
    <source>
        <dbReference type="ARBA" id="ARBA00023235"/>
    </source>
</evidence>
<dbReference type="Gene3D" id="3.90.25.10">
    <property type="entry name" value="UDP-galactose 4-epimerase, domain 1"/>
    <property type="match status" value="1"/>
</dbReference>
<comment type="pathway">
    <text evidence="4">Nucleotide-sugar biosynthesis; ADP-L-glycero-beta-D-manno-heptose biosynthesis; ADP-L-glycero-beta-D-manno-heptose from D-glycero-beta-D-manno-heptose 7-phosphate: step 4/4.</text>
</comment>
<evidence type="ECO:0000256" key="1">
    <source>
        <dbReference type="ARBA" id="ARBA00022857"/>
    </source>
</evidence>
<comment type="domain">
    <text evidence="4">Contains a large N-terminal NADP-binding domain, and a smaller C-terminal substrate-binding domain.</text>
</comment>
<proteinExistence type="inferred from homology"/>
<dbReference type="EC" id="5.1.3.20" evidence="4"/>
<comment type="caution">
    <text evidence="6">The sequence shown here is derived from an EMBL/GenBank/DDBJ whole genome shotgun (WGS) entry which is preliminary data.</text>
</comment>
<sequence>MIVVTGGAGFIGSYLHAALRARGDETVVIDRLGDGDKWRNLAKHPPDQVIAPEELDDFLAGHPPVEAIVHMGAISETTARDGDLTWQTNVALSQRLWTWCAHRGVPLIYASSAATYGDGAAGFDDDGDLSHLSRLRPLNLYGWTKHSFDLWVARQIAGGRPRPPHWAGLKFFNVYGPNEYHKGPMISVVKVKHDEVLAGRPPRLFRADQPGMADGAQRRDFIWVGDVVAVILWLLATPGASGLFNVGTGIARTYLDLAHAVCDAAGVARAVEFIDMPANLRGQYQSFTQARTDRLRAAGFAGQFTTLEDGIGHYVRDYLRTPDPYA</sequence>
<feature type="binding site" evidence="4">
    <location>
        <position position="173"/>
    </location>
    <ligand>
        <name>substrate</name>
    </ligand>
</feature>
<dbReference type="AlphaFoldDB" id="A0A0D6P7A2"/>
<dbReference type="RefSeq" id="WP_048861794.1">
    <property type="nucleotide sequence ID" value="NZ_BANB01000399.1"/>
</dbReference>
<comment type="catalytic activity">
    <reaction evidence="4">
        <text>ADP-D-glycero-beta-D-manno-heptose = ADP-L-glycero-beta-D-manno-heptose</text>
        <dbReference type="Rhea" id="RHEA:17577"/>
        <dbReference type="ChEBI" id="CHEBI:59967"/>
        <dbReference type="ChEBI" id="CHEBI:61506"/>
        <dbReference type="EC" id="5.1.3.20"/>
    </reaction>
</comment>
<comment type="similarity">
    <text evidence="4">Belongs to the NAD(P)-dependent epimerase/dehydratase family. HldD subfamily.</text>
</comment>
<dbReference type="GO" id="GO:0097171">
    <property type="term" value="P:ADP-L-glycero-beta-D-manno-heptose biosynthetic process"/>
    <property type="evidence" value="ECO:0007669"/>
    <property type="project" value="UniProtKB-UniPathway"/>
</dbReference>
<comment type="caution">
    <text evidence="4">Lacks conserved residue(s) required for the propagation of feature annotation.</text>
</comment>
<dbReference type="EMBL" id="BANB01000399">
    <property type="protein sequence ID" value="GAN77620.1"/>
    <property type="molecule type" value="Genomic_DNA"/>
</dbReference>
<feature type="active site" description="Proton acceptor" evidence="4">
    <location>
        <position position="182"/>
    </location>
</feature>
<organism evidence="6 7">
    <name type="scientific">Acidisphaera rubrifaciens HS-AP3</name>
    <dbReference type="NCBI Taxonomy" id="1231350"/>
    <lineage>
        <taxon>Bacteria</taxon>
        <taxon>Pseudomonadati</taxon>
        <taxon>Pseudomonadota</taxon>
        <taxon>Alphaproteobacteria</taxon>
        <taxon>Acetobacterales</taxon>
        <taxon>Acetobacteraceae</taxon>
        <taxon>Acidisphaera</taxon>
    </lineage>
</organism>
<feature type="binding site" evidence="4">
    <location>
        <position position="182"/>
    </location>
    <ligand>
        <name>NADP(+)</name>
        <dbReference type="ChEBI" id="CHEBI:58349"/>
    </ligand>
</feature>
<keyword evidence="2 4" id="KW-0413">Isomerase</keyword>
<feature type="binding site" evidence="4">
    <location>
        <position position="174"/>
    </location>
    <ligand>
        <name>NADP(+)</name>
        <dbReference type="ChEBI" id="CHEBI:58349"/>
    </ligand>
</feature>
<feature type="binding site" evidence="4">
    <location>
        <position position="219"/>
    </location>
    <ligand>
        <name>substrate</name>
    </ligand>
</feature>
<dbReference type="Proteomes" id="UP000032680">
    <property type="component" value="Unassembled WGS sequence"/>
</dbReference>
<dbReference type="GO" id="GO:0050661">
    <property type="term" value="F:NADP binding"/>
    <property type="evidence" value="ECO:0007669"/>
    <property type="project" value="InterPro"/>
</dbReference>
<keyword evidence="1 4" id="KW-0521">NADP</keyword>
<gene>
    <name evidence="4" type="primary">hldD</name>
    <name evidence="6" type="ORF">Asru_0399_04</name>
</gene>
<dbReference type="InterPro" id="IPR001509">
    <property type="entry name" value="Epimerase_deHydtase"/>
</dbReference>
<evidence type="ECO:0000256" key="3">
    <source>
        <dbReference type="ARBA" id="ARBA00023277"/>
    </source>
</evidence>
<protein>
    <recommendedName>
        <fullName evidence="4">ADP-L-glycero-D-manno-heptose-6-epimerase</fullName>
        <ecNumber evidence="4">5.1.3.20</ecNumber>
    </recommendedName>
    <alternativeName>
        <fullName evidence="4">ADP-L-glycero-beta-D-manno-heptose-6-epimerase</fullName>
        <shortName evidence="4">ADP-glyceromanno-heptose 6-epimerase</shortName>
        <shortName evidence="4">ADP-hep 6-epimerase</shortName>
        <shortName evidence="4">AGME</shortName>
    </alternativeName>
</protein>
<feature type="binding site" evidence="4">
    <location>
        <begin position="30"/>
        <end position="31"/>
    </location>
    <ligand>
        <name>NADP(+)</name>
        <dbReference type="ChEBI" id="CHEBI:58349"/>
    </ligand>
</feature>
<dbReference type="Gene3D" id="3.40.50.720">
    <property type="entry name" value="NAD(P)-binding Rossmann-like Domain"/>
    <property type="match status" value="1"/>
</dbReference>
<dbReference type="GO" id="GO:0008712">
    <property type="term" value="F:ADP-glyceromanno-heptose 6-epimerase activity"/>
    <property type="evidence" value="ECO:0007669"/>
    <property type="project" value="UniProtKB-UniRule"/>
</dbReference>
<feature type="binding site" evidence="4">
    <location>
        <begin position="71"/>
        <end position="75"/>
    </location>
    <ligand>
        <name>NADP(+)</name>
        <dbReference type="ChEBI" id="CHEBI:58349"/>
    </ligand>
</feature>
<feature type="binding site" evidence="4">
    <location>
        <position position="184"/>
    </location>
    <ligand>
        <name>substrate</name>
    </ligand>
</feature>
<keyword evidence="7" id="KW-1185">Reference proteome</keyword>
<dbReference type="InterPro" id="IPR011912">
    <property type="entry name" value="Heptose_epim"/>
</dbReference>
<dbReference type="SUPFAM" id="SSF51735">
    <property type="entry name" value="NAD(P)-binding Rossmann-fold domains"/>
    <property type="match status" value="1"/>
</dbReference>
<dbReference type="PANTHER" id="PTHR43103">
    <property type="entry name" value="NUCLEOSIDE-DIPHOSPHATE-SUGAR EPIMERASE"/>
    <property type="match status" value="1"/>
</dbReference>
<comment type="cofactor">
    <cofactor evidence="4">
        <name>NADP(+)</name>
        <dbReference type="ChEBI" id="CHEBI:58349"/>
    </cofactor>
    <text evidence="4">Binds 1 NADP(+) per subunit.</text>
</comment>
<dbReference type="InterPro" id="IPR036291">
    <property type="entry name" value="NAD(P)-bd_dom_sf"/>
</dbReference>
<dbReference type="HAMAP" id="MF_01601">
    <property type="entry name" value="Heptose_epimerase"/>
    <property type="match status" value="1"/>
</dbReference>
<feature type="binding site" evidence="4">
    <location>
        <position position="145"/>
    </location>
    <ligand>
        <name>NADP(+)</name>
        <dbReference type="ChEBI" id="CHEBI:58349"/>
    </ligand>
</feature>
<name>A0A0D6P7A2_9PROT</name>
<dbReference type="GO" id="GO:0005975">
    <property type="term" value="P:carbohydrate metabolic process"/>
    <property type="evidence" value="ECO:0007669"/>
    <property type="project" value="UniProtKB-UniRule"/>
</dbReference>
<evidence type="ECO:0000313" key="7">
    <source>
        <dbReference type="Proteomes" id="UP000032680"/>
    </source>
</evidence>
<evidence type="ECO:0000259" key="5">
    <source>
        <dbReference type="Pfam" id="PF01370"/>
    </source>
</evidence>
<comment type="subunit">
    <text evidence="4">Homopentamer.</text>
</comment>
<feature type="binding site" evidence="4">
    <location>
        <position position="37"/>
    </location>
    <ligand>
        <name>NADP(+)</name>
        <dbReference type="ChEBI" id="CHEBI:58349"/>
    </ligand>
</feature>
<feature type="binding site" evidence="4">
    <location>
        <begin position="205"/>
        <end position="208"/>
    </location>
    <ligand>
        <name>substrate</name>
    </ligand>
</feature>
<comment type="function">
    <text evidence="4">Catalyzes the interconversion between ADP-D-glycero-beta-D-manno-heptose and ADP-L-glycero-beta-D-manno-heptose via an epimerization at carbon 6 of the heptose.</text>
</comment>
<feature type="domain" description="NAD-dependent epimerase/dehydratase" evidence="5">
    <location>
        <begin position="2"/>
        <end position="247"/>
    </location>
</feature>
<dbReference type="OrthoDB" id="9801785at2"/>
<reference evidence="6 7" key="1">
    <citation type="submission" date="2012-11" db="EMBL/GenBank/DDBJ databases">
        <title>Whole genome sequence of Acidisphaera rubrifaciens HS-AP3.</title>
        <authorList>
            <person name="Azuma Y."/>
            <person name="Higashiura N."/>
            <person name="Hirakawa H."/>
            <person name="Matsushita K."/>
        </authorList>
    </citation>
    <scope>NUCLEOTIDE SEQUENCE [LARGE SCALE GENOMIC DNA]</scope>
    <source>
        <strain evidence="6 7">HS-AP3</strain>
    </source>
</reference>
<feature type="binding site" evidence="4">
    <location>
        <position position="284"/>
    </location>
    <ligand>
        <name>substrate</name>
    </ligand>
</feature>
<dbReference type="PANTHER" id="PTHR43103:SF3">
    <property type="entry name" value="ADP-L-GLYCERO-D-MANNO-HEPTOSE-6-EPIMERASE"/>
    <property type="match status" value="1"/>
</dbReference>
<evidence type="ECO:0000256" key="4">
    <source>
        <dbReference type="HAMAP-Rule" id="MF_01601"/>
    </source>
</evidence>
<dbReference type="UniPathway" id="UPA00356">
    <property type="reaction ID" value="UER00440"/>
</dbReference>
<evidence type="ECO:0000313" key="6">
    <source>
        <dbReference type="EMBL" id="GAN77620.1"/>
    </source>
</evidence>
<dbReference type="NCBIfam" id="TIGR02197">
    <property type="entry name" value="heptose_epim"/>
    <property type="match status" value="1"/>
</dbReference>
<feature type="binding site" evidence="4">
    <location>
        <begin position="10"/>
        <end position="11"/>
    </location>
    <ligand>
        <name>NADP(+)</name>
        <dbReference type="ChEBI" id="CHEBI:58349"/>
    </ligand>
</feature>